<evidence type="ECO:0000313" key="1">
    <source>
        <dbReference type="EMBL" id="WPR90194.1"/>
    </source>
</evidence>
<organism evidence="1 2">
    <name type="scientific">Microbacterium rhizosphaerae</name>
    <dbReference type="NCBI Taxonomy" id="1678237"/>
    <lineage>
        <taxon>Bacteria</taxon>
        <taxon>Bacillati</taxon>
        <taxon>Actinomycetota</taxon>
        <taxon>Actinomycetes</taxon>
        <taxon>Micrococcales</taxon>
        <taxon>Microbacteriaceae</taxon>
        <taxon>Microbacterium</taxon>
    </lineage>
</organism>
<dbReference type="RefSeq" id="WP_320942907.1">
    <property type="nucleotide sequence ID" value="NZ_BAABEU010000003.1"/>
</dbReference>
<proteinExistence type="predicted"/>
<evidence type="ECO:0008006" key="3">
    <source>
        <dbReference type="Google" id="ProtNLM"/>
    </source>
</evidence>
<dbReference type="Proteomes" id="UP001323798">
    <property type="component" value="Chromosome"/>
</dbReference>
<reference evidence="1 2" key="1">
    <citation type="submission" date="2023-11" db="EMBL/GenBank/DDBJ databases">
        <title>Genome sequence of Microbacterium rhizosphaerae KACC 19337.</title>
        <authorList>
            <person name="Choi H."/>
            <person name="Kim S."/>
            <person name="Kim Y."/>
            <person name="Kwon S.-W."/>
            <person name="Heo J."/>
        </authorList>
    </citation>
    <scope>NUCLEOTIDE SEQUENCE [LARGE SCALE GENOMIC DNA]</scope>
    <source>
        <strain evidence="1 2">KACC 19337</strain>
    </source>
</reference>
<protein>
    <recommendedName>
        <fullName evidence="3">STAS domain-containing protein</fullName>
    </recommendedName>
</protein>
<dbReference type="EMBL" id="CP139368">
    <property type="protein sequence ID" value="WPR90194.1"/>
    <property type="molecule type" value="Genomic_DNA"/>
</dbReference>
<name>A0ABZ0SLC5_9MICO</name>
<sequence length="129" mass="13726">MHNTESTSRIIYLRGKRLNFAWSSVDLHEICSSRNGLDIAAPSSAGDIRLLLTLLGRADDLGQVGRLNCATVEHSGASVVVRLGAIEIDATLVQLAGGPQHQAPELHARVGLMIEQIRVAGQPLLRAAG</sequence>
<accession>A0ABZ0SLC5</accession>
<evidence type="ECO:0000313" key="2">
    <source>
        <dbReference type="Proteomes" id="UP001323798"/>
    </source>
</evidence>
<gene>
    <name evidence="1" type="ORF">SM116_02590</name>
</gene>
<keyword evidence="2" id="KW-1185">Reference proteome</keyword>